<dbReference type="AlphaFoldDB" id="A0A935TAW9"/>
<organism evidence="3 4">
    <name type="scientific">Candidatus Accumulibacter affinis</name>
    <dbReference type="NCBI Taxonomy" id="2954384"/>
    <lineage>
        <taxon>Bacteria</taxon>
        <taxon>Pseudomonadati</taxon>
        <taxon>Pseudomonadota</taxon>
        <taxon>Betaproteobacteria</taxon>
        <taxon>Candidatus Accumulibacter</taxon>
    </lineage>
</organism>
<evidence type="ECO:0000256" key="1">
    <source>
        <dbReference type="SAM" id="MobiDB-lite"/>
    </source>
</evidence>
<feature type="region of interest" description="Disordered" evidence="1">
    <location>
        <begin position="1"/>
        <end position="30"/>
    </location>
</feature>
<protein>
    <submittedName>
        <fullName evidence="3">CNP1-like family protein</fullName>
    </submittedName>
</protein>
<name>A0A935TAW9_9PROT</name>
<accession>A0A935TAW9</accession>
<evidence type="ECO:0000259" key="2">
    <source>
        <dbReference type="Pfam" id="PF08750"/>
    </source>
</evidence>
<dbReference type="Proteomes" id="UP000706151">
    <property type="component" value="Unassembled WGS sequence"/>
</dbReference>
<reference evidence="3 4" key="1">
    <citation type="submission" date="2020-10" db="EMBL/GenBank/DDBJ databases">
        <title>Connecting structure to function with the recovery of over 1000 high-quality activated sludge metagenome-assembled genomes encoding full-length rRNA genes using long-read sequencing.</title>
        <authorList>
            <person name="Singleton C.M."/>
            <person name="Petriglieri F."/>
            <person name="Kristensen J.M."/>
            <person name="Kirkegaard R.H."/>
            <person name="Michaelsen T.Y."/>
            <person name="Andersen M.H."/>
            <person name="Karst S.M."/>
            <person name="Dueholm M.S."/>
            <person name="Nielsen P.H."/>
            <person name="Albertsen M."/>
        </authorList>
    </citation>
    <scope>NUCLEOTIDE SEQUENCE [LARGE SCALE GENOMIC DNA]</scope>
    <source>
        <strain evidence="3">Fred_18-Q3-R57-64_BAT3C.720</strain>
    </source>
</reference>
<dbReference type="Pfam" id="PF08750">
    <property type="entry name" value="CNP1"/>
    <property type="match status" value="1"/>
</dbReference>
<dbReference type="EMBL" id="JADJOT010000009">
    <property type="protein sequence ID" value="MBK7955081.1"/>
    <property type="molecule type" value="Genomic_DNA"/>
</dbReference>
<evidence type="ECO:0000313" key="4">
    <source>
        <dbReference type="Proteomes" id="UP000706151"/>
    </source>
</evidence>
<dbReference type="InterPro" id="IPR014861">
    <property type="entry name" value="CNP1-like_dom"/>
</dbReference>
<gene>
    <name evidence="3" type="ORF">IPK02_14635</name>
</gene>
<sequence length="164" mass="18195">MTAALTFPIAGGAASADSEFEEKPAKESEVTLPPFPQAENLLPFEGSATTDNKYMVDSESLSVGNDGVVRFTLVIVSSAGAQNVSYEAMNCLTSERRLYALGHSDKTWSRARSDQWLKIRDNTVNRHYAELYTNYFCPIGLPLRNTDEARQVLRRGGHPSIRQH</sequence>
<proteinExistence type="predicted"/>
<comment type="caution">
    <text evidence="3">The sequence shown here is derived from an EMBL/GenBank/DDBJ whole genome shotgun (WGS) entry which is preliminary data.</text>
</comment>
<evidence type="ECO:0000313" key="3">
    <source>
        <dbReference type="EMBL" id="MBK7955081.1"/>
    </source>
</evidence>
<feature type="domain" description="CNP1-like uncharacterised" evidence="2">
    <location>
        <begin position="21"/>
        <end position="154"/>
    </location>
</feature>